<sequence length="114" mass="12697">ERTREAAVQAQARAESELTLARGRADQAGRERDKAVTGMRQMAAERDAVAEKLAERDQWVDQLAQAVTEQRAQIAELSQERDAARQAADQARSLIDELTRQLRTIMPSAATPRL</sequence>
<feature type="coiled-coil region" evidence="1">
    <location>
        <begin position="60"/>
        <end position="101"/>
    </location>
</feature>
<feature type="region of interest" description="Disordered" evidence="2">
    <location>
        <begin position="1"/>
        <end position="36"/>
    </location>
</feature>
<evidence type="ECO:0000256" key="2">
    <source>
        <dbReference type="SAM" id="MobiDB-lite"/>
    </source>
</evidence>
<dbReference type="EMBL" id="JAAGLI010000703">
    <property type="protein sequence ID" value="NEA25969.1"/>
    <property type="molecule type" value="Genomic_DNA"/>
</dbReference>
<comment type="caution">
    <text evidence="3">The sequence shown here is derived from an EMBL/GenBank/DDBJ whole genome shotgun (WGS) entry which is preliminary data.</text>
</comment>
<evidence type="ECO:0000313" key="3">
    <source>
        <dbReference type="EMBL" id="NEA25969.1"/>
    </source>
</evidence>
<dbReference type="AlphaFoldDB" id="A0A6L9QKG2"/>
<gene>
    <name evidence="3" type="ORF">G3I70_26245</name>
</gene>
<evidence type="ECO:0000313" key="4">
    <source>
        <dbReference type="Proteomes" id="UP000475532"/>
    </source>
</evidence>
<feature type="compositionally biased region" description="Low complexity" evidence="2">
    <location>
        <begin position="1"/>
        <end position="13"/>
    </location>
</feature>
<feature type="non-terminal residue" evidence="3">
    <location>
        <position position="1"/>
    </location>
</feature>
<dbReference type="Proteomes" id="UP000475532">
    <property type="component" value="Unassembled WGS sequence"/>
</dbReference>
<organism evidence="3 4">
    <name type="scientific">Actinomadura bangladeshensis</name>
    <dbReference type="NCBI Taxonomy" id="453573"/>
    <lineage>
        <taxon>Bacteria</taxon>
        <taxon>Bacillati</taxon>
        <taxon>Actinomycetota</taxon>
        <taxon>Actinomycetes</taxon>
        <taxon>Streptosporangiales</taxon>
        <taxon>Thermomonosporaceae</taxon>
        <taxon>Actinomadura</taxon>
    </lineage>
</organism>
<reference evidence="3 4" key="1">
    <citation type="submission" date="2020-01" db="EMBL/GenBank/DDBJ databases">
        <title>Insect and environment-associated Actinomycetes.</title>
        <authorList>
            <person name="Currrie C."/>
            <person name="Chevrette M."/>
            <person name="Carlson C."/>
            <person name="Stubbendieck R."/>
            <person name="Wendt-Pienkowski E."/>
        </authorList>
    </citation>
    <scope>NUCLEOTIDE SEQUENCE [LARGE SCALE GENOMIC DNA]</scope>
    <source>
        <strain evidence="3 4">SID10258</strain>
    </source>
</reference>
<feature type="compositionally biased region" description="Basic and acidic residues" evidence="2">
    <location>
        <begin position="23"/>
        <end position="35"/>
    </location>
</feature>
<name>A0A6L9QKG2_9ACTN</name>
<accession>A0A6L9QKG2</accession>
<protein>
    <submittedName>
        <fullName evidence="3">Chromosome segregation ATPase</fullName>
    </submittedName>
</protein>
<keyword evidence="1" id="KW-0175">Coiled coil</keyword>
<evidence type="ECO:0000256" key="1">
    <source>
        <dbReference type="SAM" id="Coils"/>
    </source>
</evidence>
<proteinExistence type="predicted"/>